<proteinExistence type="predicted"/>
<name>A0A5C2RRB1_9APHY</name>
<evidence type="ECO:0000313" key="2">
    <source>
        <dbReference type="Proteomes" id="UP000313359"/>
    </source>
</evidence>
<keyword evidence="2" id="KW-1185">Reference proteome</keyword>
<protein>
    <recommendedName>
        <fullName evidence="3">F-box domain-containing protein</fullName>
    </recommendedName>
</protein>
<dbReference type="OrthoDB" id="2754197at2759"/>
<evidence type="ECO:0008006" key="3">
    <source>
        <dbReference type="Google" id="ProtNLM"/>
    </source>
</evidence>
<dbReference type="EMBL" id="ML122310">
    <property type="protein sequence ID" value="RPD54113.1"/>
    <property type="molecule type" value="Genomic_DNA"/>
</dbReference>
<dbReference type="Proteomes" id="UP000313359">
    <property type="component" value="Unassembled WGS sequence"/>
</dbReference>
<reference evidence="1" key="1">
    <citation type="journal article" date="2018" name="Genome Biol. Evol.">
        <title>Genomics and development of Lentinus tigrinus, a white-rot wood-decaying mushroom with dimorphic fruiting bodies.</title>
        <authorList>
            <person name="Wu B."/>
            <person name="Xu Z."/>
            <person name="Knudson A."/>
            <person name="Carlson A."/>
            <person name="Chen N."/>
            <person name="Kovaka S."/>
            <person name="LaButti K."/>
            <person name="Lipzen A."/>
            <person name="Pennachio C."/>
            <person name="Riley R."/>
            <person name="Schakwitz W."/>
            <person name="Umezawa K."/>
            <person name="Ohm R.A."/>
            <person name="Grigoriev I.V."/>
            <person name="Nagy L.G."/>
            <person name="Gibbons J."/>
            <person name="Hibbett D."/>
        </authorList>
    </citation>
    <scope>NUCLEOTIDE SEQUENCE [LARGE SCALE GENOMIC DNA]</scope>
    <source>
        <strain evidence="1">ALCF2SS1-6</strain>
    </source>
</reference>
<accession>A0A5C2RRB1</accession>
<gene>
    <name evidence="1" type="ORF">L227DRAFT_657792</name>
</gene>
<dbReference type="AlphaFoldDB" id="A0A5C2RRB1"/>
<evidence type="ECO:0000313" key="1">
    <source>
        <dbReference type="EMBL" id="RPD54113.1"/>
    </source>
</evidence>
<organism evidence="1 2">
    <name type="scientific">Lentinus tigrinus ALCF2SS1-6</name>
    <dbReference type="NCBI Taxonomy" id="1328759"/>
    <lineage>
        <taxon>Eukaryota</taxon>
        <taxon>Fungi</taxon>
        <taxon>Dikarya</taxon>
        <taxon>Basidiomycota</taxon>
        <taxon>Agaricomycotina</taxon>
        <taxon>Agaricomycetes</taxon>
        <taxon>Polyporales</taxon>
        <taxon>Polyporaceae</taxon>
        <taxon>Lentinus</taxon>
    </lineage>
</organism>
<sequence length="476" mass="53060">MPVNYQAILGIVMPFCDSSTVSAIMKTCRALHSEGISFLLAHGVVMEDERDIKSFIAFARAEGGRRLAYLKELTVTAPSLSRPIATALSLFLSQYANLLIIETLRIDHADTHVVTLEVSESGATSAKFLRALDSKLEHAELNMIPPSPDEDRPDGPQDYNCIKLLQHSQNTLTRLSGSAFELMTPWETPTYSQVYPHVEKLCLYNNDGPVTIVYAHAFPNTRFFRYDTSAADMEVIGTSFEEHVLVRNMNIIQQIELNSPWRDLEACHASLIDLFLLGLQCHVRRLHVMGNFMQPSHLRTVMMDTTPEYMCLQGYDVNILTKGLTNTMKQPYAQQLRALEVVLMVGGVLGPAAVDMPRVVEGILDMLRPLKIRSFGLFIVCCLAPPRRLRNSSLCPAERYLADLDIDAFALRIKDTTPTLQSVVVVMRMHRARPDTTVTIGADVEYGPDAVEAIALQSALMYLSLPPLYPEAGGFE</sequence>